<name>A0A4Q1BW27_TREME</name>
<protein>
    <submittedName>
        <fullName evidence="2">Magnesium-dependent phosphatase-1</fullName>
    </submittedName>
</protein>
<dbReference type="InterPro" id="IPR023214">
    <property type="entry name" value="HAD_sf"/>
</dbReference>
<organism evidence="2 3">
    <name type="scientific">Tremella mesenterica</name>
    <name type="common">Jelly fungus</name>
    <dbReference type="NCBI Taxonomy" id="5217"/>
    <lineage>
        <taxon>Eukaryota</taxon>
        <taxon>Fungi</taxon>
        <taxon>Dikarya</taxon>
        <taxon>Basidiomycota</taxon>
        <taxon>Agaricomycotina</taxon>
        <taxon>Tremellomycetes</taxon>
        <taxon>Tremellales</taxon>
        <taxon>Tremellaceae</taxon>
        <taxon>Tremella</taxon>
    </lineage>
</organism>
<feature type="region of interest" description="Disordered" evidence="1">
    <location>
        <begin position="1"/>
        <end position="21"/>
    </location>
</feature>
<dbReference type="PANTHER" id="PTHR17901:SF14">
    <property type="entry name" value="MAGNESIUM-DEPENDENT PHOSPHATASE 1"/>
    <property type="match status" value="1"/>
</dbReference>
<feature type="compositionally biased region" description="Basic and acidic residues" evidence="1">
    <location>
        <begin position="1"/>
        <end position="17"/>
    </location>
</feature>
<dbReference type="InParanoid" id="A0A4Q1BW27"/>
<dbReference type="FunCoup" id="A0A4Q1BW27">
    <property type="interactions" value="29"/>
</dbReference>
<dbReference type="Gene3D" id="3.40.50.1000">
    <property type="entry name" value="HAD superfamily/HAD-like"/>
    <property type="match status" value="1"/>
</dbReference>
<proteinExistence type="predicted"/>
<dbReference type="OrthoDB" id="2865258at2759"/>
<evidence type="ECO:0000256" key="1">
    <source>
        <dbReference type="SAM" id="MobiDB-lite"/>
    </source>
</evidence>
<dbReference type="InterPro" id="IPR010036">
    <property type="entry name" value="MDP_1_eu_arc"/>
</dbReference>
<dbReference type="InterPro" id="IPR036412">
    <property type="entry name" value="HAD-like_sf"/>
</dbReference>
<comment type="caution">
    <text evidence="2">The sequence shown here is derived from an EMBL/GenBank/DDBJ whole genome shotgun (WGS) entry which is preliminary data.</text>
</comment>
<reference evidence="2 3" key="1">
    <citation type="submission" date="2016-06" db="EMBL/GenBank/DDBJ databases">
        <title>Evolution of pathogenesis and genome organization in the Tremellales.</title>
        <authorList>
            <person name="Cuomo C."/>
            <person name="Litvintseva A."/>
            <person name="Heitman J."/>
            <person name="Chen Y."/>
            <person name="Sun S."/>
            <person name="Springer D."/>
            <person name="Dromer F."/>
            <person name="Young S."/>
            <person name="Zeng Q."/>
            <person name="Chapman S."/>
            <person name="Gujja S."/>
            <person name="Saif S."/>
            <person name="Birren B."/>
        </authorList>
    </citation>
    <scope>NUCLEOTIDE SEQUENCE [LARGE SCALE GENOMIC DNA]</scope>
    <source>
        <strain evidence="2 3">ATCC 28783</strain>
    </source>
</reference>
<dbReference type="STRING" id="5217.A0A4Q1BW27"/>
<evidence type="ECO:0000313" key="3">
    <source>
        <dbReference type="Proteomes" id="UP000289152"/>
    </source>
</evidence>
<dbReference type="GO" id="GO:0003993">
    <property type="term" value="F:acid phosphatase activity"/>
    <property type="evidence" value="ECO:0007669"/>
    <property type="project" value="TreeGrafter"/>
</dbReference>
<accession>A0A4Q1BW27</accession>
<dbReference type="Pfam" id="PF12689">
    <property type="entry name" value="Acid_PPase"/>
    <property type="match status" value="1"/>
</dbReference>
<evidence type="ECO:0000313" key="2">
    <source>
        <dbReference type="EMBL" id="RXK42364.1"/>
    </source>
</evidence>
<dbReference type="VEuPathDB" id="FungiDB:TREMEDRAFT_63496"/>
<dbReference type="AlphaFoldDB" id="A0A4Q1BW27"/>
<sequence length="146" mass="16545">MPRRSRDENAPRTEGELRSAAPNDPEAWPLLVAFDLDYTLWDLWIDTHISPPLRRKGDVLNQLIDRRGQTLEFYPEVPSLLAELKERRIHVAAASRTSAVDLAKEALGMLLLPGPSGEHVRAITYFNSMEIYPSENSNQCLIVLHT</sequence>
<dbReference type="SUPFAM" id="SSF56784">
    <property type="entry name" value="HAD-like"/>
    <property type="match status" value="1"/>
</dbReference>
<dbReference type="EMBL" id="SDIL01000002">
    <property type="protein sequence ID" value="RXK42364.1"/>
    <property type="molecule type" value="Genomic_DNA"/>
</dbReference>
<keyword evidence="3" id="KW-1185">Reference proteome</keyword>
<dbReference type="NCBIfam" id="TIGR01685">
    <property type="entry name" value="MDP-1"/>
    <property type="match status" value="1"/>
</dbReference>
<dbReference type="PANTHER" id="PTHR17901">
    <property type="entry name" value="MAGNESIUM-DEPENDENT PHOSPHATASE 1 MDP1"/>
    <property type="match status" value="1"/>
</dbReference>
<gene>
    <name evidence="2" type="ORF">M231_00354</name>
</gene>
<dbReference type="Proteomes" id="UP000289152">
    <property type="component" value="Unassembled WGS sequence"/>
</dbReference>